<dbReference type="SUPFAM" id="SSF53474">
    <property type="entry name" value="alpha/beta-Hydrolases"/>
    <property type="match status" value="1"/>
</dbReference>
<gene>
    <name evidence="2" type="ordered locus">BH0646</name>
</gene>
<name>A0AA34R4C5_BORHD</name>
<dbReference type="EC" id="3.1.1.1" evidence="2"/>
<evidence type="ECO:0000313" key="2">
    <source>
        <dbReference type="EMBL" id="AAX17145.1"/>
    </source>
</evidence>
<dbReference type="KEGG" id="bhr:BH0646"/>
<organism evidence="2 3">
    <name type="scientific">Borrelia hermsii (strain HS1 / DAH)</name>
    <dbReference type="NCBI Taxonomy" id="314723"/>
    <lineage>
        <taxon>Bacteria</taxon>
        <taxon>Pseudomonadati</taxon>
        <taxon>Spirochaetota</taxon>
        <taxon>Spirochaetia</taxon>
        <taxon>Spirochaetales</taxon>
        <taxon>Borreliaceae</taxon>
        <taxon>Borrelia</taxon>
    </lineage>
</organism>
<dbReference type="Gene3D" id="3.40.50.1820">
    <property type="entry name" value="alpha/beta hydrolase"/>
    <property type="match status" value="1"/>
</dbReference>
<dbReference type="EMBL" id="CP000048">
    <property type="protein sequence ID" value="AAX17145.1"/>
    <property type="molecule type" value="Genomic_DNA"/>
</dbReference>
<evidence type="ECO:0000259" key="1">
    <source>
        <dbReference type="Pfam" id="PF12146"/>
    </source>
</evidence>
<dbReference type="InterPro" id="IPR029058">
    <property type="entry name" value="AB_hydrolase_fold"/>
</dbReference>
<proteinExistence type="predicted"/>
<dbReference type="Proteomes" id="UP000008834">
    <property type="component" value="Chromosome"/>
</dbReference>
<evidence type="ECO:0000313" key="3">
    <source>
        <dbReference type="Proteomes" id="UP000008834"/>
    </source>
</evidence>
<protein>
    <submittedName>
        <fullName evidence="2">Carboxylesterase</fullName>
        <ecNumber evidence="2">3.1.1.1</ecNumber>
    </submittedName>
</protein>
<dbReference type="InterPro" id="IPR022742">
    <property type="entry name" value="Hydrolase_4"/>
</dbReference>
<dbReference type="AlphaFoldDB" id="A0AA34R4C5"/>
<keyword evidence="2" id="KW-0378">Hydrolase</keyword>
<accession>A0AA34R4C5</accession>
<sequence>MKNLILMMKIIKGKQYMHIKNSIFIFIFLLLLIVVGPKMKVRNEFAKTKIPNKLEEIDQYLLIEESKFNLEANTKKEIIWNEAQKRTEYAVVYIHGFGASKNEIYPIPNNIAKALNANIFFTRLKGHGINNKDAFKGVNTQDWLRDIDEAIQIGQSIGEKLIIIGTSNGGACTIWALKNYPNKIYSAVLISPNIYPKDKRTSLIYYPWGRQIAYLITGGYNSLEIRQNKRTEYEEVTTFYSPIRQVDSIISMMGLVKLINDNGFDNIKIPLTIAYSPNDPTVDSNEINKFISEYGGHKKTIPIMLIESLHSHVSVGNHSYRSAQNTSYLTKYAVDFIKNIKSK</sequence>
<reference evidence="3" key="1">
    <citation type="submission" date="2004-12" db="EMBL/GenBank/DDBJ databases">
        <title>The genome sequence of Borrelia hermsii and Borrelia turicatae: comparative analysis of two agents of endemic N. America relapsing fever.</title>
        <authorList>
            <person name="Porcella S.F."/>
            <person name="Raffel S.J."/>
            <person name="Schrumpf M.E."/>
            <person name="Montgomery B."/>
            <person name="Smith T."/>
            <person name="Schwan T.G."/>
        </authorList>
    </citation>
    <scope>NUCLEOTIDE SEQUENCE [LARGE SCALE GENOMIC DNA]</scope>
    <source>
        <strain evidence="3">HS1 / DAH</strain>
    </source>
</reference>
<feature type="domain" description="Serine aminopeptidase S33" evidence="1">
    <location>
        <begin position="89"/>
        <end position="301"/>
    </location>
</feature>
<dbReference type="GO" id="GO:0106435">
    <property type="term" value="F:carboxylesterase activity"/>
    <property type="evidence" value="ECO:0007669"/>
    <property type="project" value="UniProtKB-EC"/>
</dbReference>
<dbReference type="Pfam" id="PF12146">
    <property type="entry name" value="Hydrolase_4"/>
    <property type="match status" value="1"/>
</dbReference>